<dbReference type="Proteomes" id="UP000789739">
    <property type="component" value="Unassembled WGS sequence"/>
</dbReference>
<dbReference type="InterPro" id="IPR029071">
    <property type="entry name" value="Ubiquitin-like_domsf"/>
</dbReference>
<proteinExistence type="predicted"/>
<dbReference type="InterPro" id="IPR000626">
    <property type="entry name" value="Ubiquitin-like_dom"/>
</dbReference>
<comment type="caution">
    <text evidence="2">The sequence shown here is derived from an EMBL/GenBank/DDBJ whole genome shotgun (WGS) entry which is preliminary data.</text>
</comment>
<dbReference type="PRINTS" id="PR00348">
    <property type="entry name" value="UBIQUITIN"/>
</dbReference>
<feature type="domain" description="Ubiquitin-like" evidence="1">
    <location>
        <begin position="27"/>
        <end position="99"/>
    </location>
</feature>
<dbReference type="AlphaFoldDB" id="A0A9N9GWP6"/>
<gene>
    <name evidence="2" type="ORF">PBRASI_LOCUS9712</name>
</gene>
<dbReference type="PANTHER" id="PTHR36649:SF28">
    <property type="entry name" value="UBIQUITIN-LIKE DOMAIN-CONTAINING PROTEIN"/>
    <property type="match status" value="1"/>
</dbReference>
<dbReference type="EMBL" id="CAJVPI010002274">
    <property type="protein sequence ID" value="CAG8639874.1"/>
    <property type="molecule type" value="Genomic_DNA"/>
</dbReference>
<dbReference type="PROSITE" id="PS00299">
    <property type="entry name" value="UBIQUITIN_1"/>
    <property type="match status" value="1"/>
</dbReference>
<dbReference type="SMART" id="SM00213">
    <property type="entry name" value="UBQ"/>
    <property type="match status" value="1"/>
</dbReference>
<sequence length="273" mass="30785">MTNHPITQPDKTYVSKSTWVRFTKLVLSVTLTGKTLTLECCTNDTIDNIKQKIQDKEGIPPDQQILVFEGKHLEDGCTLADYNIQKKDAIHLVLQLRGGGYVLSYLPLSALDPKYNYDFTHIKDIGVIYMRGKVQYRRPCGWQRFALKVSGRYDNGDDAWLGTGDDAWPVSYHGTAKNNAKSISEEGYLLSKGKRFAFGRGIYSTPDIRIAECYATEFEFAGRTYVMVIQNRVNPKGLVKIEATRTGVGKYWISKDGEDVRPYGICIKEKSGS</sequence>
<evidence type="ECO:0000259" key="1">
    <source>
        <dbReference type="PROSITE" id="PS50053"/>
    </source>
</evidence>
<dbReference type="InterPro" id="IPR019956">
    <property type="entry name" value="Ubiquitin_dom"/>
</dbReference>
<dbReference type="SUPFAM" id="SSF54236">
    <property type="entry name" value="Ubiquitin-like"/>
    <property type="match status" value="1"/>
</dbReference>
<dbReference type="PANTHER" id="PTHR36649">
    <property type="entry name" value="UBIQUITIN-LIKE DOMAIN-CONTAINING PROTEIN"/>
    <property type="match status" value="1"/>
</dbReference>
<dbReference type="SUPFAM" id="SSF56399">
    <property type="entry name" value="ADP-ribosylation"/>
    <property type="match status" value="1"/>
</dbReference>
<dbReference type="Pfam" id="PF00240">
    <property type="entry name" value="ubiquitin"/>
    <property type="match status" value="1"/>
</dbReference>
<reference evidence="2" key="1">
    <citation type="submission" date="2021-06" db="EMBL/GenBank/DDBJ databases">
        <authorList>
            <person name="Kallberg Y."/>
            <person name="Tangrot J."/>
            <person name="Rosling A."/>
        </authorList>
    </citation>
    <scope>NUCLEOTIDE SEQUENCE</scope>
    <source>
        <strain evidence="2">BR232B</strain>
    </source>
</reference>
<evidence type="ECO:0000313" key="3">
    <source>
        <dbReference type="Proteomes" id="UP000789739"/>
    </source>
</evidence>
<dbReference type="InterPro" id="IPR019954">
    <property type="entry name" value="Ubiquitin_CS"/>
</dbReference>
<accession>A0A9N9GWP6</accession>
<dbReference type="Gene3D" id="3.90.175.10">
    <property type="entry name" value="Diphtheria Toxin, domain 1"/>
    <property type="match status" value="1"/>
</dbReference>
<dbReference type="Gene3D" id="3.10.20.90">
    <property type="entry name" value="Phosphatidylinositol 3-kinase Catalytic Subunit, Chain A, domain 1"/>
    <property type="match status" value="1"/>
</dbReference>
<dbReference type="OrthoDB" id="428577at2759"/>
<dbReference type="FunFam" id="3.10.20.90:FF:000160">
    <property type="entry name" value="Polyubiquitin-C"/>
    <property type="match status" value="1"/>
</dbReference>
<keyword evidence="3" id="KW-1185">Reference proteome</keyword>
<protein>
    <submittedName>
        <fullName evidence="2">7552_t:CDS:1</fullName>
    </submittedName>
</protein>
<dbReference type="PROSITE" id="PS50053">
    <property type="entry name" value="UBIQUITIN_2"/>
    <property type="match status" value="1"/>
</dbReference>
<name>A0A9N9GWP6_9GLOM</name>
<evidence type="ECO:0000313" key="2">
    <source>
        <dbReference type="EMBL" id="CAG8639874.1"/>
    </source>
</evidence>
<organism evidence="2 3">
    <name type="scientific">Paraglomus brasilianum</name>
    <dbReference type="NCBI Taxonomy" id="144538"/>
    <lineage>
        <taxon>Eukaryota</taxon>
        <taxon>Fungi</taxon>
        <taxon>Fungi incertae sedis</taxon>
        <taxon>Mucoromycota</taxon>
        <taxon>Glomeromycotina</taxon>
        <taxon>Glomeromycetes</taxon>
        <taxon>Paraglomerales</taxon>
        <taxon>Paraglomeraceae</taxon>
        <taxon>Paraglomus</taxon>
    </lineage>
</organism>